<dbReference type="EMBL" id="JAVDYB010000001">
    <property type="protein sequence ID" value="MDR7280395.1"/>
    <property type="molecule type" value="Genomic_DNA"/>
</dbReference>
<name>A0AAE4CG67_9ACTN</name>
<dbReference type="Pfam" id="PF01833">
    <property type="entry name" value="TIG"/>
    <property type="match status" value="1"/>
</dbReference>
<protein>
    <recommendedName>
        <fullName evidence="2">IPT/TIG domain-containing protein</fullName>
    </recommendedName>
</protein>
<proteinExistence type="predicted"/>
<dbReference type="GO" id="GO:0005975">
    <property type="term" value="P:carbohydrate metabolic process"/>
    <property type="evidence" value="ECO:0007669"/>
    <property type="project" value="UniProtKB-ARBA"/>
</dbReference>
<reference evidence="3" key="1">
    <citation type="submission" date="2023-07" db="EMBL/GenBank/DDBJ databases">
        <title>Sequencing the genomes of 1000 actinobacteria strains.</title>
        <authorList>
            <person name="Klenk H.-P."/>
        </authorList>
    </citation>
    <scope>NUCLEOTIDE SEQUENCE</scope>
    <source>
        <strain evidence="3">DSM 44707</strain>
    </source>
</reference>
<evidence type="ECO:0000313" key="3">
    <source>
        <dbReference type="EMBL" id="MDR7280395.1"/>
    </source>
</evidence>
<feature type="chain" id="PRO_5042218799" description="IPT/TIG domain-containing protein" evidence="1">
    <location>
        <begin position="36"/>
        <end position="707"/>
    </location>
</feature>
<dbReference type="InterPro" id="IPR006311">
    <property type="entry name" value="TAT_signal"/>
</dbReference>
<dbReference type="InterPro" id="IPR013783">
    <property type="entry name" value="Ig-like_fold"/>
</dbReference>
<evidence type="ECO:0000259" key="2">
    <source>
        <dbReference type="Pfam" id="PF01833"/>
    </source>
</evidence>
<evidence type="ECO:0000313" key="4">
    <source>
        <dbReference type="Proteomes" id="UP001183643"/>
    </source>
</evidence>
<accession>A0AAE4CG67</accession>
<evidence type="ECO:0000256" key="1">
    <source>
        <dbReference type="SAM" id="SignalP"/>
    </source>
</evidence>
<keyword evidence="4" id="KW-1185">Reference proteome</keyword>
<dbReference type="RefSeq" id="WP_310374742.1">
    <property type="nucleotide sequence ID" value="NZ_JAVDYB010000001.1"/>
</dbReference>
<comment type="caution">
    <text evidence="3">The sequence shown here is derived from an EMBL/GenBank/DDBJ whole genome shotgun (WGS) entry which is preliminary data.</text>
</comment>
<dbReference type="InterPro" id="IPR014756">
    <property type="entry name" value="Ig_E-set"/>
</dbReference>
<feature type="domain" description="IPT/TIG" evidence="2">
    <location>
        <begin position="477"/>
        <end position="558"/>
    </location>
</feature>
<dbReference type="InterPro" id="IPR002909">
    <property type="entry name" value="IPT_dom"/>
</dbReference>
<dbReference type="Gene3D" id="2.60.40.10">
    <property type="entry name" value="Immunoglobulins"/>
    <property type="match status" value="1"/>
</dbReference>
<keyword evidence="1" id="KW-0732">Signal</keyword>
<sequence length="707" mass="68944">MRKSQPTIGRRLLRAGIAAGAVSAVLLAAAPPAFAANVAVTLTPNSGPVTGGTTVTANATGLLTGIATAAQIDVRLTTAATCPATNVATSATNLAGLSITRISDDAVSFVTPNLGTAPNTFRVCIYGVTSGTVAVGSPLIGNASTATTAFRSYLPGTLSATTGPSAGGNQITIGATGIIGTATTVGATLTSGASCPATYTTGNTSFAATATRNSADQASVTIPAGATASGGPYRVCLYNGSTATSVLLGVGSATYQPSFPQAILSSTTGKNAGGNQITATLAGAFTGITPAVVFSSAPSCPTTYGSPGAGTVATTSSNNDTVTITVPTGVLAPGTYNVCIYGGNTAGSGQIAAGNAAYTPTLPTVTLSPESGSTATATTITATSSTTANFLLGVTTPAATLTKSACPSTYATSGTVLAATNVIRISNTKAALTVPNTVVYTPADGTTSAWNVCIYTGNTASDTLVGTSVYRVGATLTVSSISPGSGPAQGGNTVTVQGSGFTAGLTASIGGAELEDIVVAANGTSFTGTTTPRAAGNNLALTVKTDAGTKSLSSAYDYSFGITVTPNTAPSNTTVTLDVLGAGFEDLAPFGTGNAASAHVYLVRGGSGTATAYNPLETTGGSGIKTVGQIQECTSVLVISDLELLCTLDLTNSVTNTDPPTPTGNPVPNGTYTVTVVSSGVVGDATAVADVTQSLITSGSTFTVSPY</sequence>
<dbReference type="SUPFAM" id="SSF81296">
    <property type="entry name" value="E set domains"/>
    <property type="match status" value="1"/>
</dbReference>
<dbReference type="AlphaFoldDB" id="A0AAE4CG67"/>
<gene>
    <name evidence="3" type="ORF">J2S41_007173</name>
</gene>
<organism evidence="3 4">
    <name type="scientific">Catenuloplanes atrovinosus</name>
    <dbReference type="NCBI Taxonomy" id="137266"/>
    <lineage>
        <taxon>Bacteria</taxon>
        <taxon>Bacillati</taxon>
        <taxon>Actinomycetota</taxon>
        <taxon>Actinomycetes</taxon>
        <taxon>Micromonosporales</taxon>
        <taxon>Micromonosporaceae</taxon>
        <taxon>Catenuloplanes</taxon>
    </lineage>
</organism>
<dbReference type="PROSITE" id="PS51318">
    <property type="entry name" value="TAT"/>
    <property type="match status" value="1"/>
</dbReference>
<dbReference type="Proteomes" id="UP001183643">
    <property type="component" value="Unassembled WGS sequence"/>
</dbReference>
<feature type="signal peptide" evidence="1">
    <location>
        <begin position="1"/>
        <end position="35"/>
    </location>
</feature>